<keyword evidence="2" id="KW-1185">Reference proteome</keyword>
<protein>
    <submittedName>
        <fullName evidence="3">Inositol polyphosphate 5-phosphatase OCRL-like</fullName>
    </submittedName>
</protein>
<dbReference type="InterPro" id="IPR036691">
    <property type="entry name" value="Endo/exonu/phosph_ase_sf"/>
</dbReference>
<evidence type="ECO:0000313" key="2">
    <source>
        <dbReference type="Proteomes" id="UP000515154"/>
    </source>
</evidence>
<organism evidence="2 3">
    <name type="scientific">Octopus sinensis</name>
    <name type="common">East Asian common octopus</name>
    <dbReference type="NCBI Taxonomy" id="2607531"/>
    <lineage>
        <taxon>Eukaryota</taxon>
        <taxon>Metazoa</taxon>
        <taxon>Spiralia</taxon>
        <taxon>Lophotrochozoa</taxon>
        <taxon>Mollusca</taxon>
        <taxon>Cephalopoda</taxon>
        <taxon>Coleoidea</taxon>
        <taxon>Octopodiformes</taxon>
        <taxon>Octopoda</taxon>
        <taxon>Incirrata</taxon>
        <taxon>Octopodidae</taxon>
        <taxon>Octopus</taxon>
    </lineage>
</organism>
<dbReference type="SMART" id="SM00128">
    <property type="entry name" value="IPPc"/>
    <property type="match status" value="1"/>
</dbReference>
<dbReference type="InterPro" id="IPR013783">
    <property type="entry name" value="Ig-like_fold"/>
</dbReference>
<dbReference type="PANTHER" id="PTHR11200:SF300">
    <property type="entry name" value="TYPE II INOSITOL 1,4,5-TRISPHOSPHATE 5-PHOSPHATASE"/>
    <property type="match status" value="1"/>
</dbReference>
<accession>A0A6P7U0A1</accession>
<dbReference type="InterPro" id="IPR046985">
    <property type="entry name" value="IP5"/>
</dbReference>
<reference evidence="3" key="1">
    <citation type="submission" date="2025-08" db="UniProtKB">
        <authorList>
            <consortium name="RefSeq"/>
        </authorList>
    </citation>
    <scope>IDENTIFICATION</scope>
</reference>
<dbReference type="GO" id="GO:0004439">
    <property type="term" value="F:phosphatidylinositol-4,5-bisphosphate 5-phosphatase activity"/>
    <property type="evidence" value="ECO:0007669"/>
    <property type="project" value="TreeGrafter"/>
</dbReference>
<proteinExistence type="predicted"/>
<dbReference type="SUPFAM" id="SSF56219">
    <property type="entry name" value="DNase I-like"/>
    <property type="match status" value="1"/>
</dbReference>
<dbReference type="InterPro" id="IPR048869">
    <property type="entry name" value="OCRL-1_2_ASH"/>
</dbReference>
<dbReference type="Proteomes" id="UP000515154">
    <property type="component" value="Unplaced"/>
</dbReference>
<dbReference type="Gene3D" id="2.60.40.10">
    <property type="entry name" value="Immunoglobulins"/>
    <property type="match status" value="1"/>
</dbReference>
<dbReference type="Pfam" id="PF22669">
    <property type="entry name" value="Exo_endo_phos2"/>
    <property type="match status" value="1"/>
</dbReference>
<dbReference type="RefSeq" id="XP_029654962.2">
    <property type="nucleotide sequence ID" value="XM_029799102.2"/>
</dbReference>
<feature type="domain" description="Inositol polyphosphate-related phosphatase" evidence="1">
    <location>
        <begin position="34"/>
        <end position="328"/>
    </location>
</feature>
<dbReference type="Pfam" id="PF21310">
    <property type="entry name" value="OCRL-like_ASH"/>
    <property type="match status" value="1"/>
</dbReference>
<dbReference type="GO" id="GO:0046856">
    <property type="term" value="P:phosphatidylinositol dephosphorylation"/>
    <property type="evidence" value="ECO:0007669"/>
    <property type="project" value="InterPro"/>
</dbReference>
<name>A0A6P7U0A1_9MOLL</name>
<dbReference type="AlphaFoldDB" id="A0A6P7U0A1"/>
<gene>
    <name evidence="3" type="primary">LOC115228532</name>
</gene>
<dbReference type="KEGG" id="osn:115228532"/>
<dbReference type="Gene3D" id="3.60.10.10">
    <property type="entry name" value="Endonuclease/exonuclease/phosphatase"/>
    <property type="match status" value="1"/>
</dbReference>
<dbReference type="PANTHER" id="PTHR11200">
    <property type="entry name" value="INOSITOL 5-PHOSPHATASE"/>
    <property type="match status" value="1"/>
</dbReference>
<sequence>MSQLDGNKMSQPVQTKLELAYYLNEHQKEYTTYSSINIMCITFNVNSRLPKESLRELFLPPPEYPLPEIYAVSLQEMDLGTEAFLRSSGITVREQEWLSLIDRYMNGGFVRTSRQRLFGITLFIYTANHCQGDISLVREQYLATGLMGLIGNKGGLAATLRFRDSQITFVGSHFPAYDENVAERNQNFRDMANTFLQDRQDVVFWLGDLNYRLTNIPNDHVRWKVKNGRLSDLLAADQLSVGRREGEVFVDYEEAPITFPPTYKFDSGTDQYDSSGKGRVPAWTDRVLYFHCPANPVQCLVYQSLPNIRFSDHRPVRGLFSVQVGTVDQRKKEKTTKYFYEENSRKEMHLQPKVLISSNELRFGEVFFMEIVERTFSVSNVGSTEALFDIEVADSENGLRKTWVTVEPRSHLLHRGTSVTVHVSIHITSLELEYFREKKGKIDHMLIIKVNGGSHYFVSVEGFFPPTSVGQELKYTCSLVEPIACQTRSEVDGCQRELPVPKELYFLIDCFLRQRQEDIHTCLEEDRQSEICHIVKCMDGYCQCCTPATLEGDHLLIFVASAPATLQTILVILSCLPESLVSPDLMEYFENPSVSSVVKVWLGVKGR</sequence>
<evidence type="ECO:0000313" key="3">
    <source>
        <dbReference type="RefSeq" id="XP_029654962.2"/>
    </source>
</evidence>
<evidence type="ECO:0000259" key="1">
    <source>
        <dbReference type="SMART" id="SM00128"/>
    </source>
</evidence>
<dbReference type="InterPro" id="IPR000300">
    <property type="entry name" value="IPPc"/>
</dbReference>